<sequence length="581" mass="62221">MSTALSWPLGLIVLPALVGMVGTLRRPGLSAARKTVLCIVQALVASALWLTLFPPLQTQPAVTAQVLTSPDATPGSDASIPRYALPEAGDVDGAQHVPDLASLLRAQPQITAVQLIGDGLPARDRLPQRAALAHTPAPLHGLVEVQLPDAVAAGGQLQVLARVAGASKRDWQAELRDPAERLVDRQPINDDGRIALQAPVRAAGQVLYTLRINDADNRLIDSAPLPVSVVDGHALRLHQLAGAPNAENKFFQRWASDAALATTRQLPTGGGVVLGDVGAGIEARQLANSDLLLLDERSLLALGSAGRARLRSALREGLGVLVQPRDALEASHRQALAELGLRVSGGNRTAALALETDKTPPERLDVLRGPRAHTPAQAESAPPLERWNVTSNDARPLRQGTHAIGFWQTVGRGRIGLLALPDTHLLVLAGRDELHAALWAQATGTLARARVQEGAYVQHDARLWQHERNTLCGLDGDTEVVHSDSQHSQHLRIDPATPGCAAWWPEHSGWHRIGEQAVFVTAPETAPGLHRAQRLRDTAEVVAASSLPADHALPQQPGPRWPWWLALVGLLGVLWWVERKN</sequence>
<feature type="transmembrane region" description="Helical" evidence="1">
    <location>
        <begin position="6"/>
        <end position="24"/>
    </location>
</feature>
<evidence type="ECO:0000313" key="2">
    <source>
        <dbReference type="EMBL" id="KRG58378.1"/>
    </source>
</evidence>
<keyword evidence="1" id="KW-1133">Transmembrane helix</keyword>
<dbReference type="AlphaFoldDB" id="A0A0R0BWJ1"/>
<reference evidence="2 3" key="1">
    <citation type="submission" date="2015-05" db="EMBL/GenBank/DDBJ databases">
        <title>Genome sequencing and analysis of members of genus Stenotrophomonas.</title>
        <authorList>
            <person name="Patil P.P."/>
            <person name="Midha S."/>
            <person name="Patil P.B."/>
        </authorList>
    </citation>
    <scope>NUCLEOTIDE SEQUENCE [LARGE SCALE GENOMIC DNA]</scope>
    <source>
        <strain evidence="2 3">DSM 17805</strain>
    </source>
</reference>
<protein>
    <recommendedName>
        <fullName evidence="4">Transmembrane protein</fullName>
    </recommendedName>
</protein>
<dbReference type="PATRIC" id="fig|266128.3.peg.263"/>
<feature type="transmembrane region" description="Helical" evidence="1">
    <location>
        <begin position="561"/>
        <end position="577"/>
    </location>
</feature>
<accession>A0A0R0BWJ1</accession>
<dbReference type="EMBL" id="LDJH01000011">
    <property type="protein sequence ID" value="KRG58378.1"/>
    <property type="molecule type" value="Genomic_DNA"/>
</dbReference>
<gene>
    <name evidence="2" type="ORF">ABB25_06950</name>
</gene>
<evidence type="ECO:0000256" key="1">
    <source>
        <dbReference type="SAM" id="Phobius"/>
    </source>
</evidence>
<keyword evidence="1" id="KW-0812">Transmembrane</keyword>
<keyword evidence="3" id="KW-1185">Reference proteome</keyword>
<proteinExistence type="predicted"/>
<name>A0A0R0BWJ1_9GAMM</name>
<dbReference type="Proteomes" id="UP000051254">
    <property type="component" value="Unassembled WGS sequence"/>
</dbReference>
<feature type="transmembrane region" description="Helical" evidence="1">
    <location>
        <begin position="36"/>
        <end position="56"/>
    </location>
</feature>
<keyword evidence="1" id="KW-0472">Membrane</keyword>
<comment type="caution">
    <text evidence="2">The sequence shown here is derived from an EMBL/GenBank/DDBJ whole genome shotgun (WGS) entry which is preliminary data.</text>
</comment>
<evidence type="ECO:0000313" key="3">
    <source>
        <dbReference type="Proteomes" id="UP000051254"/>
    </source>
</evidence>
<dbReference type="STRING" id="266128.ABB25_06950"/>
<organism evidence="2 3">
    <name type="scientific">Stenotrophomonas koreensis</name>
    <dbReference type="NCBI Taxonomy" id="266128"/>
    <lineage>
        <taxon>Bacteria</taxon>
        <taxon>Pseudomonadati</taxon>
        <taxon>Pseudomonadota</taxon>
        <taxon>Gammaproteobacteria</taxon>
        <taxon>Lysobacterales</taxon>
        <taxon>Lysobacteraceae</taxon>
        <taxon>Stenotrophomonas</taxon>
    </lineage>
</organism>
<dbReference type="RefSeq" id="WP_057665294.1">
    <property type="nucleotide sequence ID" value="NZ_LDJH01000011.1"/>
</dbReference>
<evidence type="ECO:0008006" key="4">
    <source>
        <dbReference type="Google" id="ProtNLM"/>
    </source>
</evidence>
<dbReference type="OrthoDB" id="7199749at2"/>